<gene>
    <name evidence="1" type="ORF">GS429_08385</name>
</gene>
<proteinExistence type="predicted"/>
<sequence length="120" mass="13480">MNAEFQWTSDVTMDDMAEWFRDMEPRLESAMEEYAGVAGVAILGTIVTNAPKDTGQLAGTMDIEIEQVSETEVVIEWGNDEAEYAGIVEFTQPFLAPSLREEKDTIRDALEAMHEEAMDR</sequence>
<dbReference type="OrthoDB" id="192863at2157"/>
<reference evidence="1 2" key="1">
    <citation type="submission" date="2020-01" db="EMBL/GenBank/DDBJ databases">
        <title>Natronorubrum sp. JWXQ-INN 674 isolated from Inner Mongolia Autonomous Region of China.</title>
        <authorList>
            <person name="Xue Q."/>
        </authorList>
    </citation>
    <scope>NUCLEOTIDE SEQUENCE [LARGE SCALE GENOMIC DNA]</scope>
    <source>
        <strain evidence="1 2">JWXQ-INN-674</strain>
    </source>
</reference>
<dbReference type="RefSeq" id="WP_160064505.1">
    <property type="nucleotide sequence ID" value="NZ_WUYX01000027.1"/>
</dbReference>
<comment type="caution">
    <text evidence="1">The sequence shown here is derived from an EMBL/GenBank/DDBJ whole genome shotgun (WGS) entry which is preliminary data.</text>
</comment>
<name>A0A6B0VLX0_9EURY</name>
<accession>A0A6B0VLX0</accession>
<dbReference type="Proteomes" id="UP000434101">
    <property type="component" value="Unassembled WGS sequence"/>
</dbReference>
<protein>
    <submittedName>
        <fullName evidence="1">Uncharacterized protein</fullName>
    </submittedName>
</protein>
<dbReference type="AlphaFoldDB" id="A0A6B0VLX0"/>
<evidence type="ECO:0000313" key="1">
    <source>
        <dbReference type="EMBL" id="MXV62077.1"/>
    </source>
</evidence>
<keyword evidence="2" id="KW-1185">Reference proteome</keyword>
<organism evidence="1 2">
    <name type="scientific">Natronorubrum halalkaliphilum</name>
    <dbReference type="NCBI Taxonomy" id="2691917"/>
    <lineage>
        <taxon>Archaea</taxon>
        <taxon>Methanobacteriati</taxon>
        <taxon>Methanobacteriota</taxon>
        <taxon>Stenosarchaea group</taxon>
        <taxon>Halobacteria</taxon>
        <taxon>Halobacteriales</taxon>
        <taxon>Natrialbaceae</taxon>
        <taxon>Natronorubrum</taxon>
    </lineage>
</organism>
<evidence type="ECO:0000313" key="2">
    <source>
        <dbReference type="Proteomes" id="UP000434101"/>
    </source>
</evidence>
<dbReference type="EMBL" id="WUYX01000027">
    <property type="protein sequence ID" value="MXV62077.1"/>
    <property type="molecule type" value="Genomic_DNA"/>
</dbReference>